<dbReference type="Proteomes" id="UP000694846">
    <property type="component" value="Unplaced"/>
</dbReference>
<organism evidence="2 3">
    <name type="scientific">Sipha flava</name>
    <name type="common">yellow sugarcane aphid</name>
    <dbReference type="NCBI Taxonomy" id="143950"/>
    <lineage>
        <taxon>Eukaryota</taxon>
        <taxon>Metazoa</taxon>
        <taxon>Ecdysozoa</taxon>
        <taxon>Arthropoda</taxon>
        <taxon>Hexapoda</taxon>
        <taxon>Insecta</taxon>
        <taxon>Pterygota</taxon>
        <taxon>Neoptera</taxon>
        <taxon>Paraneoptera</taxon>
        <taxon>Hemiptera</taxon>
        <taxon>Sternorrhyncha</taxon>
        <taxon>Aphidomorpha</taxon>
        <taxon>Aphidoidea</taxon>
        <taxon>Aphididae</taxon>
        <taxon>Sipha</taxon>
    </lineage>
</organism>
<dbReference type="InterPro" id="IPR049012">
    <property type="entry name" value="Mutator_transp_dom"/>
</dbReference>
<protein>
    <submittedName>
        <fullName evidence="3">Uncharacterized protein LOC112690619</fullName>
    </submittedName>
</protein>
<dbReference type="RefSeq" id="XP_025420451.1">
    <property type="nucleotide sequence ID" value="XM_025564666.1"/>
</dbReference>
<dbReference type="GeneID" id="112690619"/>
<dbReference type="AlphaFoldDB" id="A0A8B8GCX4"/>
<evidence type="ECO:0000259" key="1">
    <source>
        <dbReference type="Pfam" id="PF20700"/>
    </source>
</evidence>
<evidence type="ECO:0000313" key="2">
    <source>
        <dbReference type="Proteomes" id="UP000694846"/>
    </source>
</evidence>
<name>A0A8B8GCX4_9HEMI</name>
<keyword evidence="2" id="KW-1185">Reference proteome</keyword>
<feature type="domain" description="Mutator-like transposase" evidence="1">
    <location>
        <begin position="71"/>
        <end position="261"/>
    </location>
</feature>
<evidence type="ECO:0000313" key="3">
    <source>
        <dbReference type="RefSeq" id="XP_025420451.1"/>
    </source>
</evidence>
<dbReference type="Pfam" id="PF20700">
    <property type="entry name" value="Mutator"/>
    <property type="match status" value="1"/>
</dbReference>
<feature type="non-terminal residue" evidence="3">
    <location>
        <position position="262"/>
    </location>
</feature>
<reference evidence="3" key="1">
    <citation type="submission" date="2025-08" db="UniProtKB">
        <authorList>
            <consortium name="RefSeq"/>
        </authorList>
    </citation>
    <scope>IDENTIFICATION</scope>
    <source>
        <tissue evidence="3">Whole body</tissue>
    </source>
</reference>
<gene>
    <name evidence="3" type="primary">LOC112690619</name>
</gene>
<sequence>MTNHLQPSCSSPINKEVNVSSSLFNTVLNISPINKSEILCTKDQTQYEEYPNLCISDSPAKNNTEEIEVCGRRIVNIFNLFEEIKNIDKHDPFDCSFKNMIVIGEKRIGFKSIFTFKCSMCQIKKTVGTENNVFTPINTSVVIGVLNIGCGYSQLQEVMSAMEVPTIHIKTYQAEHDLICKGYEETALETMKEAAKVEAELAVAEGEVDVDGTPLVAVVADGSWCKRSYRTMYNSPSGMAALVGYRTRKILFMGVKNKFCAI</sequence>
<accession>A0A8B8GCX4</accession>
<dbReference type="OrthoDB" id="6594832at2759"/>
<proteinExistence type="predicted"/>